<evidence type="ECO:0000313" key="4">
    <source>
        <dbReference type="Proteomes" id="UP000321222"/>
    </source>
</evidence>
<dbReference type="Proteomes" id="UP000321222">
    <property type="component" value="Chromosome"/>
</dbReference>
<accession>A0A5B9FZD7</accession>
<dbReference type="AlphaFoldDB" id="A0A5B9FZD7"/>
<reference evidence="1 4" key="1">
    <citation type="submission" date="2019-08" db="EMBL/GenBank/DDBJ databases">
        <title>Flavobacterium alkalisoli sp. nov., isolated from rhizosphere soil of Suaeda salsa.</title>
        <authorList>
            <person name="Sun J.-Q."/>
            <person name="Xu L."/>
        </authorList>
    </citation>
    <scope>NUCLEOTIDE SEQUENCE [LARGE SCALE GENOMIC DNA]</scope>
    <source>
        <strain evidence="1 4">XS-5</strain>
    </source>
</reference>
<dbReference type="EMBL" id="CP042831">
    <property type="protein sequence ID" value="QEE51226.1"/>
    <property type="molecule type" value="Genomic_DNA"/>
</dbReference>
<dbReference type="Pfam" id="PF06475">
    <property type="entry name" value="Glycolipid_bind"/>
    <property type="match status" value="1"/>
</dbReference>
<name>A0A5B9FZD7_9FLAO</name>
<evidence type="ECO:0000313" key="3">
    <source>
        <dbReference type="EMBL" id="QEE51226.1"/>
    </source>
</evidence>
<keyword evidence="4" id="KW-1185">Reference proteome</keyword>
<protein>
    <recommendedName>
        <fullName evidence="5">Glycolipid-binding domain-containing protein</fullName>
    </recommendedName>
</protein>
<dbReference type="KEGG" id="fak:FUA48_17145"/>
<gene>
    <name evidence="1" type="ORF">FUA48_17015</name>
    <name evidence="2" type="ORF">FUA48_17080</name>
    <name evidence="3" type="ORF">FUA48_17145</name>
</gene>
<dbReference type="EMBL" id="CP042831">
    <property type="protein sequence ID" value="QEE51208.1"/>
    <property type="molecule type" value="Genomic_DNA"/>
</dbReference>
<evidence type="ECO:0000313" key="1">
    <source>
        <dbReference type="EMBL" id="QEE51208.1"/>
    </source>
</evidence>
<proteinExistence type="predicted"/>
<dbReference type="SUPFAM" id="SSF159275">
    <property type="entry name" value="PA1994-like"/>
    <property type="match status" value="1"/>
</dbReference>
<dbReference type="KEGG" id="fak:FUA48_17080"/>
<evidence type="ECO:0008006" key="5">
    <source>
        <dbReference type="Google" id="ProtNLM"/>
    </source>
</evidence>
<dbReference type="KEGG" id="fak:FUA48_17015"/>
<dbReference type="OrthoDB" id="9814791at2"/>
<organism evidence="1 4">
    <name type="scientific">Flavobacterium alkalisoli</name>
    <dbReference type="NCBI Taxonomy" id="2602769"/>
    <lineage>
        <taxon>Bacteria</taxon>
        <taxon>Pseudomonadati</taxon>
        <taxon>Bacteroidota</taxon>
        <taxon>Flavobacteriia</taxon>
        <taxon>Flavobacteriales</taxon>
        <taxon>Flavobacteriaceae</taxon>
        <taxon>Flavobacterium</taxon>
    </lineage>
</organism>
<dbReference type="EMBL" id="CP042831">
    <property type="protein sequence ID" value="QEE51215.1"/>
    <property type="molecule type" value="Genomic_DNA"/>
</dbReference>
<dbReference type="InterPro" id="IPR009467">
    <property type="entry name" value="Glycolipid-bd_prot_put"/>
</dbReference>
<sequence>MRFWLKLKPLLIFTDMQLSILWKGIKNDTDEHCAVNYRDTTISVHSEIEGWVKRKPVYAEYWLTLNNNWEVRSFEISANVADKTYKYSLGLDDNEHWKCKKNLPHFYFEGCNYIDISLTPLTNTLPVNNLHLLKGESKEISLIYVDILANEARRERQKYTRLDEQLYRFDNLKGFTADIEVDKDGFVVDYPGLFELVQIR</sequence>
<evidence type="ECO:0000313" key="2">
    <source>
        <dbReference type="EMBL" id="QEE51215.1"/>
    </source>
</evidence>